<dbReference type="InterPro" id="IPR025997">
    <property type="entry name" value="SBP_2_dom"/>
</dbReference>
<evidence type="ECO:0000256" key="1">
    <source>
        <dbReference type="ARBA" id="ARBA00004196"/>
    </source>
</evidence>
<dbReference type="PANTHER" id="PTHR46847:SF1">
    <property type="entry name" value="D-ALLOSE-BINDING PERIPLASMIC PROTEIN-RELATED"/>
    <property type="match status" value="1"/>
</dbReference>
<dbReference type="RefSeq" id="WP_119703629.1">
    <property type="nucleotide sequence ID" value="NZ_JBHSOI010000001.1"/>
</dbReference>
<dbReference type="CDD" id="cd01536">
    <property type="entry name" value="PBP1_ABC_sugar_binding-like"/>
    <property type="match status" value="1"/>
</dbReference>
<comment type="similarity">
    <text evidence="2">Belongs to the bacterial solute-binding protein 2 family.</text>
</comment>
<dbReference type="Proteomes" id="UP000265581">
    <property type="component" value="Unassembled WGS sequence"/>
</dbReference>
<dbReference type="AlphaFoldDB" id="A0A371PC46"/>
<dbReference type="SUPFAM" id="SSF53822">
    <property type="entry name" value="Periplasmic binding protein-like I"/>
    <property type="match status" value="1"/>
</dbReference>
<evidence type="ECO:0000313" key="5">
    <source>
        <dbReference type="EMBL" id="REK73519.1"/>
    </source>
</evidence>
<dbReference type="InterPro" id="IPR028082">
    <property type="entry name" value="Peripla_BP_I"/>
</dbReference>
<evidence type="ECO:0000256" key="2">
    <source>
        <dbReference type="ARBA" id="ARBA00007639"/>
    </source>
</evidence>
<dbReference type="EMBL" id="QUBR01000001">
    <property type="protein sequence ID" value="REK73519.1"/>
    <property type="molecule type" value="Genomic_DNA"/>
</dbReference>
<organism evidence="5 6">
    <name type="scientific">Aeromicrobium endophyticum</name>
    <dbReference type="NCBI Taxonomy" id="2292704"/>
    <lineage>
        <taxon>Bacteria</taxon>
        <taxon>Bacillati</taxon>
        <taxon>Actinomycetota</taxon>
        <taxon>Actinomycetes</taxon>
        <taxon>Propionibacteriales</taxon>
        <taxon>Nocardioidaceae</taxon>
        <taxon>Aeromicrobium</taxon>
    </lineage>
</organism>
<dbReference type="Pfam" id="PF13407">
    <property type="entry name" value="Peripla_BP_4"/>
    <property type="match status" value="1"/>
</dbReference>
<evidence type="ECO:0000256" key="3">
    <source>
        <dbReference type="ARBA" id="ARBA00022729"/>
    </source>
</evidence>
<keyword evidence="6" id="KW-1185">Reference proteome</keyword>
<gene>
    <name evidence="5" type="ORF">DX116_08225</name>
</gene>
<accession>A0A371PC46</accession>
<dbReference type="GO" id="GO:0030246">
    <property type="term" value="F:carbohydrate binding"/>
    <property type="evidence" value="ECO:0007669"/>
    <property type="project" value="UniProtKB-ARBA"/>
</dbReference>
<name>A0A371PC46_9ACTN</name>
<dbReference type="Gene3D" id="3.40.50.2300">
    <property type="match status" value="2"/>
</dbReference>
<dbReference type="PROSITE" id="PS51257">
    <property type="entry name" value="PROKAR_LIPOPROTEIN"/>
    <property type="match status" value="1"/>
</dbReference>
<evidence type="ECO:0000313" key="6">
    <source>
        <dbReference type="Proteomes" id="UP000265581"/>
    </source>
</evidence>
<proteinExistence type="inferred from homology"/>
<keyword evidence="3" id="KW-0732">Signal</keyword>
<reference evidence="5 6" key="1">
    <citation type="submission" date="2018-08" db="EMBL/GenBank/DDBJ databases">
        <title>Aeromicrobium sp. M2KJ-4, whole genome shotgun sequence.</title>
        <authorList>
            <person name="Tuo L."/>
        </authorList>
    </citation>
    <scope>NUCLEOTIDE SEQUENCE [LARGE SCALE GENOMIC DNA]</scope>
    <source>
        <strain evidence="5 6">M2KJ-4</strain>
    </source>
</reference>
<comment type="subcellular location">
    <subcellularLocation>
        <location evidence="1">Cell envelope</location>
    </subcellularLocation>
</comment>
<protein>
    <recommendedName>
        <fullName evidence="4">Periplasmic binding protein domain-containing protein</fullName>
    </recommendedName>
</protein>
<sequence>MKVRQIGIGIIAGLTLVITAACGSGGGSEGGGGGAGGDEKYSVGIVRFAPSEVTTETAINSYKKLAEGAGWEVTTANPDGAVDKAIGAMQDFVQKKVDLIIVSVFPSDQLTAGVKSAQAAGIPVASIAGGTTDGVPFGLDVIQTSGKDIADLVVKDLGGGGELLKLGYKAGAPCVGREKTLDEALKGSSTKVTREEVTIPGQLDAGTRFTQAWLAKHPKGDTPLAIWACFDDPAMGALVATKQANRTDVKIYGIDGTPAGIKAVEDGTLRATAAAQPVAAAKTLFEETPRIVADGPDAKQSMKPVPYEMVTADNVADYLKSHPGANQG</sequence>
<dbReference type="PANTHER" id="PTHR46847">
    <property type="entry name" value="D-ALLOSE-BINDING PERIPLASMIC PROTEIN-RELATED"/>
    <property type="match status" value="1"/>
</dbReference>
<evidence type="ECO:0000259" key="4">
    <source>
        <dbReference type="Pfam" id="PF13407"/>
    </source>
</evidence>
<feature type="domain" description="Periplasmic binding protein" evidence="4">
    <location>
        <begin position="57"/>
        <end position="285"/>
    </location>
</feature>
<comment type="caution">
    <text evidence="5">The sequence shown here is derived from an EMBL/GenBank/DDBJ whole genome shotgun (WGS) entry which is preliminary data.</text>
</comment>
<dbReference type="GO" id="GO:0030313">
    <property type="term" value="C:cell envelope"/>
    <property type="evidence" value="ECO:0007669"/>
    <property type="project" value="UniProtKB-SubCell"/>
</dbReference>
<dbReference type="OrthoDB" id="9769193at2"/>